<dbReference type="GO" id="GO:0043420">
    <property type="term" value="P:anthranilate metabolic process"/>
    <property type="evidence" value="ECO:0007669"/>
    <property type="project" value="TreeGrafter"/>
</dbReference>
<evidence type="ECO:0000259" key="7">
    <source>
        <dbReference type="Pfam" id="PF00266"/>
    </source>
</evidence>
<dbReference type="PANTHER" id="PTHR14084">
    <property type="entry name" value="KYNURENINASE"/>
    <property type="match status" value="1"/>
</dbReference>
<comment type="pathway">
    <text evidence="4 6">Cofactor biosynthesis; NAD(+) biosynthesis; quinolinate from L-kynurenine: step 2/3.</text>
</comment>
<evidence type="ECO:0000256" key="2">
    <source>
        <dbReference type="ARBA" id="ARBA00022801"/>
    </source>
</evidence>
<dbReference type="GO" id="GO:0019805">
    <property type="term" value="P:quinolinate biosynthetic process"/>
    <property type="evidence" value="ECO:0007669"/>
    <property type="project" value="UniProtKB-UniRule"/>
</dbReference>
<dbReference type="GO" id="GO:0030429">
    <property type="term" value="F:kynureninase activity"/>
    <property type="evidence" value="ECO:0007669"/>
    <property type="project" value="UniProtKB-UniRule"/>
</dbReference>
<name>A0A841F946_9ACTN</name>
<keyword evidence="1 4" id="KW-0662">Pyridine nucleotide biosynthesis</keyword>
<dbReference type="EMBL" id="JACHGT010000001">
    <property type="protein sequence ID" value="MBB6032274.1"/>
    <property type="molecule type" value="Genomic_DNA"/>
</dbReference>
<dbReference type="InterPro" id="IPR000192">
    <property type="entry name" value="Aminotrans_V_dom"/>
</dbReference>
<dbReference type="Proteomes" id="UP000548476">
    <property type="component" value="Unassembled WGS sequence"/>
</dbReference>
<dbReference type="GO" id="GO:0097053">
    <property type="term" value="P:L-kynurenine catabolic process"/>
    <property type="evidence" value="ECO:0007669"/>
    <property type="project" value="UniProtKB-UniRule"/>
</dbReference>
<dbReference type="GO" id="GO:0009435">
    <property type="term" value="P:NAD+ biosynthetic process"/>
    <property type="evidence" value="ECO:0007669"/>
    <property type="project" value="UniProtKB-UniRule"/>
</dbReference>
<dbReference type="RefSeq" id="WP_184785196.1">
    <property type="nucleotide sequence ID" value="NZ_BONT01000062.1"/>
</dbReference>
<feature type="binding site" evidence="4">
    <location>
        <position position="208"/>
    </location>
    <ligand>
        <name>pyridoxal 5'-phosphate</name>
        <dbReference type="ChEBI" id="CHEBI:597326"/>
    </ligand>
</feature>
<dbReference type="InterPro" id="IPR015424">
    <property type="entry name" value="PyrdxlP-dep_Trfase"/>
</dbReference>
<gene>
    <name evidence="4" type="primary">kynU</name>
    <name evidence="8" type="ORF">HNR73_000116</name>
</gene>
<comment type="cofactor">
    <cofactor evidence="4 6">
        <name>pyridoxal 5'-phosphate</name>
        <dbReference type="ChEBI" id="CHEBI:597326"/>
    </cofactor>
</comment>
<feature type="binding site" evidence="4">
    <location>
        <position position="205"/>
    </location>
    <ligand>
        <name>pyridoxal 5'-phosphate</name>
        <dbReference type="ChEBI" id="CHEBI:597326"/>
    </ligand>
</feature>
<keyword evidence="9" id="KW-1185">Reference proteome</keyword>
<feature type="binding site" evidence="4">
    <location>
        <position position="100"/>
    </location>
    <ligand>
        <name>pyridoxal 5'-phosphate</name>
        <dbReference type="ChEBI" id="CHEBI:597326"/>
    </ligand>
</feature>
<feature type="modified residue" description="N6-(pyridoxal phosphate)lysine" evidence="4">
    <location>
        <position position="231"/>
    </location>
</feature>
<dbReference type="UniPathway" id="UPA00334">
    <property type="reaction ID" value="UER00455"/>
</dbReference>
<reference evidence="8 9" key="1">
    <citation type="submission" date="2020-08" db="EMBL/GenBank/DDBJ databases">
        <title>Genomic Encyclopedia of Type Strains, Phase IV (KMG-IV): sequencing the most valuable type-strain genomes for metagenomic binning, comparative biology and taxonomic classification.</title>
        <authorList>
            <person name="Goeker M."/>
        </authorList>
    </citation>
    <scope>NUCLEOTIDE SEQUENCE [LARGE SCALE GENOMIC DNA]</scope>
    <source>
        <strain evidence="8 9">YIM 65646</strain>
    </source>
</reference>
<dbReference type="InterPro" id="IPR015421">
    <property type="entry name" value="PyrdxlP-dep_Trfase_major"/>
</dbReference>
<dbReference type="EC" id="3.7.1.3" evidence="4 5"/>
<dbReference type="AlphaFoldDB" id="A0A841F946"/>
<dbReference type="PIRSF" id="PIRSF038800">
    <property type="entry name" value="KYNU"/>
    <property type="match status" value="1"/>
</dbReference>
<keyword evidence="2 4" id="KW-0378">Hydrolase</keyword>
<dbReference type="GO" id="GO:0005737">
    <property type="term" value="C:cytoplasm"/>
    <property type="evidence" value="ECO:0007669"/>
    <property type="project" value="UniProtKB-UniRule"/>
</dbReference>
<feature type="binding site" evidence="4">
    <location>
        <position position="230"/>
    </location>
    <ligand>
        <name>pyridoxal 5'-phosphate</name>
        <dbReference type="ChEBI" id="CHEBI:597326"/>
    </ligand>
</feature>
<comment type="similarity">
    <text evidence="4 6">Belongs to the kynureninase family.</text>
</comment>
<dbReference type="UniPathway" id="UPA00253">
    <property type="reaction ID" value="UER00329"/>
</dbReference>
<dbReference type="NCBIfam" id="TIGR01814">
    <property type="entry name" value="kynureninase"/>
    <property type="match status" value="1"/>
</dbReference>
<comment type="subunit">
    <text evidence="4 6">Homodimer.</text>
</comment>
<dbReference type="HAMAP" id="MF_01970">
    <property type="entry name" value="Kynureninase"/>
    <property type="match status" value="1"/>
</dbReference>
<evidence type="ECO:0000313" key="8">
    <source>
        <dbReference type="EMBL" id="MBB6032274.1"/>
    </source>
</evidence>
<evidence type="ECO:0000256" key="5">
    <source>
        <dbReference type="NCBIfam" id="TIGR01814"/>
    </source>
</evidence>
<evidence type="ECO:0000256" key="4">
    <source>
        <dbReference type="HAMAP-Rule" id="MF_01970"/>
    </source>
</evidence>
<evidence type="ECO:0000313" key="9">
    <source>
        <dbReference type="Proteomes" id="UP000548476"/>
    </source>
</evidence>
<feature type="binding site" evidence="4">
    <location>
        <position position="286"/>
    </location>
    <ligand>
        <name>pyridoxal 5'-phosphate</name>
        <dbReference type="ChEBI" id="CHEBI:597326"/>
    </ligand>
</feature>
<comment type="caution">
    <text evidence="4">Lacks conserved residue(s) required for the propagation of feature annotation.</text>
</comment>
<dbReference type="GO" id="GO:0030170">
    <property type="term" value="F:pyridoxal phosphate binding"/>
    <property type="evidence" value="ECO:0007669"/>
    <property type="project" value="UniProtKB-UniRule"/>
</dbReference>
<dbReference type="PANTHER" id="PTHR14084:SF0">
    <property type="entry name" value="KYNURENINASE"/>
    <property type="match status" value="1"/>
</dbReference>
<feature type="binding site" evidence="4">
    <location>
        <position position="260"/>
    </location>
    <ligand>
        <name>pyridoxal 5'-phosphate</name>
        <dbReference type="ChEBI" id="CHEBI:597326"/>
    </ligand>
</feature>
<dbReference type="GO" id="GO:0019441">
    <property type="term" value="P:L-tryptophan catabolic process to kynurenine"/>
    <property type="evidence" value="ECO:0007669"/>
    <property type="project" value="TreeGrafter"/>
</dbReference>
<dbReference type="SUPFAM" id="SSF53383">
    <property type="entry name" value="PLP-dependent transferases"/>
    <property type="match status" value="1"/>
</dbReference>
<organism evidence="8 9">
    <name type="scientific">Phytomonospora endophytica</name>
    <dbReference type="NCBI Taxonomy" id="714109"/>
    <lineage>
        <taxon>Bacteria</taxon>
        <taxon>Bacillati</taxon>
        <taxon>Actinomycetota</taxon>
        <taxon>Actinomycetes</taxon>
        <taxon>Micromonosporales</taxon>
        <taxon>Micromonosporaceae</taxon>
        <taxon>Phytomonospora</taxon>
    </lineage>
</organism>
<keyword evidence="3 4" id="KW-0663">Pyridoxal phosphate</keyword>
<comment type="caution">
    <text evidence="8">The sequence shown here is derived from an EMBL/GenBank/DDBJ whole genome shotgun (WGS) entry which is preliminary data.</text>
</comment>
<dbReference type="Gene3D" id="3.40.640.10">
    <property type="entry name" value="Type I PLP-dependent aspartate aminotransferase-like (Major domain)"/>
    <property type="match status" value="1"/>
</dbReference>
<comment type="catalytic activity">
    <reaction evidence="6">
        <text>3-hydroxy-L-kynurenine + H2O = 3-hydroxyanthranilate + L-alanine + H(+)</text>
        <dbReference type="Rhea" id="RHEA:25143"/>
        <dbReference type="ChEBI" id="CHEBI:15377"/>
        <dbReference type="ChEBI" id="CHEBI:15378"/>
        <dbReference type="ChEBI" id="CHEBI:36559"/>
        <dbReference type="ChEBI" id="CHEBI:57972"/>
        <dbReference type="ChEBI" id="CHEBI:58125"/>
        <dbReference type="EC" id="3.7.1.3"/>
    </reaction>
</comment>
<dbReference type="InterPro" id="IPR015422">
    <property type="entry name" value="PyrdxlP-dep_Trfase_small"/>
</dbReference>
<evidence type="ECO:0000256" key="6">
    <source>
        <dbReference type="PIRNR" id="PIRNR038800"/>
    </source>
</evidence>
<comment type="pathway">
    <text evidence="4 6">Amino-acid degradation; L-kynurenine degradation; L-alanine and anthranilate from L-kynurenine: step 1/1.</text>
</comment>
<protein>
    <recommendedName>
        <fullName evidence="4 5">Kynureninase</fullName>
        <ecNumber evidence="4 5">3.7.1.3</ecNumber>
    </recommendedName>
    <alternativeName>
        <fullName evidence="4">L-kynurenine hydrolase</fullName>
    </alternativeName>
</protein>
<feature type="binding site" evidence="4">
    <location>
        <position position="101"/>
    </location>
    <ligand>
        <name>pyridoxal 5'-phosphate</name>
        <dbReference type="ChEBI" id="CHEBI:597326"/>
    </ligand>
</feature>
<feature type="binding site" evidence="4">
    <location>
        <begin position="128"/>
        <end position="131"/>
    </location>
    <ligand>
        <name>pyridoxal 5'-phosphate</name>
        <dbReference type="ChEBI" id="CHEBI:597326"/>
    </ligand>
</feature>
<accession>A0A841F946</accession>
<proteinExistence type="inferred from homology"/>
<sequence length="419" mass="45347">MAMDHPLDEAAALDAADPLASFRDRFVVGDPDVIYLDGNSLGRTPKATREAIKRVVDEEWSGELIGAWDHWIDLARETGDVIATEIVGARPGEVIVSDSTSVNLYKLAAAALDAVPHRSVIITDDDNFPTDRYILQGLAAQRGLELRTLTTDLDRGVDAADVAAALDDRTALLCLSHVSYRSGAIADMAAITAAAHRAGVLTLWDLCHSAGAVPVGLNECDVDLAVGCTYKYLNGGPGAPAFLYVREELQRSLRQPIWGWFGQRDQFAMGADYDPAPGIERFQVGTPPVLGVTAVREGARIIAEAGMPAIRAKSTLLTSYALRLARSWLEPLGFSVSTPAEDDRRGGHVTVHHPDAWRIAQAMRDAKVVPDYRTPDRVRLGLAPLYTTFAEVHTGLSRLRDLVAGERHLTFDAVPGRVT</sequence>
<dbReference type="Gene3D" id="3.90.1150.10">
    <property type="entry name" value="Aspartate Aminotransferase, domain 1"/>
    <property type="match status" value="1"/>
</dbReference>
<dbReference type="Pfam" id="PF00266">
    <property type="entry name" value="Aminotran_5"/>
    <property type="match status" value="1"/>
</dbReference>
<evidence type="ECO:0000256" key="1">
    <source>
        <dbReference type="ARBA" id="ARBA00022642"/>
    </source>
</evidence>
<comment type="function">
    <text evidence="4 6">Catalyzes the cleavage of L-kynurenine (L-Kyn) and L-3-hydroxykynurenine (L-3OHKyn) into anthranilic acid (AA) and 3-hydroxyanthranilic acid (3-OHAA), respectively.</text>
</comment>
<comment type="catalytic activity">
    <reaction evidence="4 6">
        <text>L-kynurenine + H2O = anthranilate + L-alanine + H(+)</text>
        <dbReference type="Rhea" id="RHEA:16813"/>
        <dbReference type="ChEBI" id="CHEBI:15377"/>
        <dbReference type="ChEBI" id="CHEBI:15378"/>
        <dbReference type="ChEBI" id="CHEBI:16567"/>
        <dbReference type="ChEBI" id="CHEBI:57959"/>
        <dbReference type="ChEBI" id="CHEBI:57972"/>
        <dbReference type="EC" id="3.7.1.3"/>
    </reaction>
</comment>
<feature type="domain" description="Aminotransferase class V" evidence="7">
    <location>
        <begin position="77"/>
        <end position="327"/>
    </location>
</feature>
<dbReference type="InterPro" id="IPR010111">
    <property type="entry name" value="Kynureninase"/>
</dbReference>
<evidence type="ECO:0000256" key="3">
    <source>
        <dbReference type="ARBA" id="ARBA00022898"/>
    </source>
</evidence>